<dbReference type="Gene3D" id="3.20.20.100">
    <property type="entry name" value="NADP-dependent oxidoreductase domain"/>
    <property type="match status" value="1"/>
</dbReference>
<accession>B9XJZ2</accession>
<evidence type="ECO:0000259" key="2">
    <source>
        <dbReference type="Pfam" id="PF00248"/>
    </source>
</evidence>
<dbReference type="PRINTS" id="PR00069">
    <property type="entry name" value="ALDKETRDTASE"/>
</dbReference>
<evidence type="ECO:0000313" key="3">
    <source>
        <dbReference type="EMBL" id="EEF59815.1"/>
    </source>
</evidence>
<dbReference type="CDD" id="cd19080">
    <property type="entry name" value="AKR_AKR9A_9B"/>
    <property type="match status" value="1"/>
</dbReference>
<reference evidence="3 4" key="1">
    <citation type="journal article" date="2011" name="J. Bacteriol.">
        <title>Genome sequence of 'Pedosphaera parvula' Ellin514, an aerobic Verrucomicrobial isolate from pasture soil.</title>
        <authorList>
            <person name="Kant R."/>
            <person name="van Passel M.W."/>
            <person name="Sangwan P."/>
            <person name="Palva A."/>
            <person name="Lucas S."/>
            <person name="Copeland A."/>
            <person name="Lapidus A."/>
            <person name="Glavina Del Rio T."/>
            <person name="Dalin E."/>
            <person name="Tice H."/>
            <person name="Bruce D."/>
            <person name="Goodwin L."/>
            <person name="Pitluck S."/>
            <person name="Chertkov O."/>
            <person name="Larimer F.W."/>
            <person name="Land M.L."/>
            <person name="Hauser L."/>
            <person name="Brettin T.S."/>
            <person name="Detter J.C."/>
            <person name="Han S."/>
            <person name="de Vos W.M."/>
            <person name="Janssen P.H."/>
            <person name="Smidt H."/>
        </authorList>
    </citation>
    <scope>NUCLEOTIDE SEQUENCE [LARGE SCALE GENOMIC DNA]</scope>
    <source>
        <strain evidence="3 4">Ellin514</strain>
    </source>
</reference>
<protein>
    <submittedName>
        <fullName evidence="3">Aldo/keto reductase</fullName>
    </submittedName>
</protein>
<dbReference type="PANTHER" id="PTHR43364:SF4">
    <property type="entry name" value="NAD(P)-LINKED OXIDOREDUCTASE SUPERFAMILY PROTEIN"/>
    <property type="match status" value="1"/>
</dbReference>
<dbReference type="GO" id="GO:0005829">
    <property type="term" value="C:cytosol"/>
    <property type="evidence" value="ECO:0007669"/>
    <property type="project" value="UniProtKB-ARBA"/>
</dbReference>
<dbReference type="FunFam" id="3.20.20.100:FF:000004">
    <property type="entry name" value="Oxidoreductase, aldo/keto reductase"/>
    <property type="match status" value="1"/>
</dbReference>
<dbReference type="InterPro" id="IPR050523">
    <property type="entry name" value="AKR_Detox_Biosynth"/>
</dbReference>
<dbReference type="PANTHER" id="PTHR43364">
    <property type="entry name" value="NADH-SPECIFIC METHYLGLYOXAL REDUCTASE-RELATED"/>
    <property type="match status" value="1"/>
</dbReference>
<dbReference type="RefSeq" id="WP_007416135.1">
    <property type="nucleotide sequence ID" value="NZ_ABOX02000023.1"/>
</dbReference>
<dbReference type="InterPro" id="IPR020471">
    <property type="entry name" value="AKR"/>
</dbReference>
<dbReference type="InterPro" id="IPR036812">
    <property type="entry name" value="NAD(P)_OxRdtase_dom_sf"/>
</dbReference>
<gene>
    <name evidence="3" type="ORF">Cflav_PD2822</name>
</gene>
<evidence type="ECO:0000256" key="1">
    <source>
        <dbReference type="ARBA" id="ARBA00023002"/>
    </source>
</evidence>
<dbReference type="OrthoDB" id="9773828at2"/>
<sequence>MNYKLFGKSGLRVSEICLGTMTFGEEWGWGSSKDESRAIFDLYVAAGGNFIDTADGYTNGSSERMVGEFVGAQRDRFVIGTKYSFNSNPGDPNAGGNHRKNMVRALEGSLKRLGTDYVDVYWLHAWDSLTPVEEVMRAMDDLVRAGKILYAGVSNMPAWLISQANTLATLRGWTPFVGLQIEYSLIERTPERELLPMAKALDIGVTAWSPLASGLLSGKYTKKSGNGEEKRLDKANFTKLDERNLSIAKAVQEIADEINRSPAQVAINWVRQRYNTIPIIGARKVSQVKDNLACLDFILPDNIMKKLDDVSRIELGYPHDFLTRQAVSDFLHGGTLGQIHNHRA</sequence>
<feature type="domain" description="NADP-dependent oxidoreductase" evidence="2">
    <location>
        <begin position="15"/>
        <end position="310"/>
    </location>
</feature>
<comment type="caution">
    <text evidence="3">The sequence shown here is derived from an EMBL/GenBank/DDBJ whole genome shotgun (WGS) entry which is preliminary data.</text>
</comment>
<keyword evidence="4" id="KW-1185">Reference proteome</keyword>
<dbReference type="STRING" id="320771.Cflav_PD2822"/>
<dbReference type="EMBL" id="ABOX02000023">
    <property type="protein sequence ID" value="EEF59815.1"/>
    <property type="molecule type" value="Genomic_DNA"/>
</dbReference>
<dbReference type="Proteomes" id="UP000003688">
    <property type="component" value="Unassembled WGS sequence"/>
</dbReference>
<dbReference type="GO" id="GO:0016491">
    <property type="term" value="F:oxidoreductase activity"/>
    <property type="evidence" value="ECO:0007669"/>
    <property type="project" value="UniProtKB-KW"/>
</dbReference>
<dbReference type="Pfam" id="PF00248">
    <property type="entry name" value="Aldo_ket_red"/>
    <property type="match status" value="1"/>
</dbReference>
<dbReference type="AlphaFoldDB" id="B9XJZ2"/>
<keyword evidence="1" id="KW-0560">Oxidoreductase</keyword>
<organism evidence="3 4">
    <name type="scientific">Pedosphaera parvula (strain Ellin514)</name>
    <dbReference type="NCBI Taxonomy" id="320771"/>
    <lineage>
        <taxon>Bacteria</taxon>
        <taxon>Pseudomonadati</taxon>
        <taxon>Verrucomicrobiota</taxon>
        <taxon>Pedosphaerae</taxon>
        <taxon>Pedosphaerales</taxon>
        <taxon>Pedosphaeraceae</taxon>
        <taxon>Pedosphaera</taxon>
    </lineage>
</organism>
<evidence type="ECO:0000313" key="4">
    <source>
        <dbReference type="Proteomes" id="UP000003688"/>
    </source>
</evidence>
<dbReference type="InterPro" id="IPR023210">
    <property type="entry name" value="NADP_OxRdtase_dom"/>
</dbReference>
<proteinExistence type="predicted"/>
<name>B9XJZ2_PEDPL</name>
<dbReference type="SUPFAM" id="SSF51430">
    <property type="entry name" value="NAD(P)-linked oxidoreductase"/>
    <property type="match status" value="1"/>
</dbReference>